<dbReference type="EMBL" id="KB446544">
    <property type="protein sequence ID" value="EME40350.1"/>
    <property type="molecule type" value="Genomic_DNA"/>
</dbReference>
<organism evidence="1 2">
    <name type="scientific">Dothistroma septosporum (strain NZE10 / CBS 128990)</name>
    <name type="common">Red band needle blight fungus</name>
    <name type="synonym">Mycosphaerella pini</name>
    <dbReference type="NCBI Taxonomy" id="675120"/>
    <lineage>
        <taxon>Eukaryota</taxon>
        <taxon>Fungi</taxon>
        <taxon>Dikarya</taxon>
        <taxon>Ascomycota</taxon>
        <taxon>Pezizomycotina</taxon>
        <taxon>Dothideomycetes</taxon>
        <taxon>Dothideomycetidae</taxon>
        <taxon>Mycosphaerellales</taxon>
        <taxon>Mycosphaerellaceae</taxon>
        <taxon>Dothistroma</taxon>
    </lineage>
</organism>
<proteinExistence type="predicted"/>
<dbReference type="AlphaFoldDB" id="N1PFJ0"/>
<dbReference type="OrthoDB" id="10406395at2759"/>
<evidence type="ECO:0008006" key="3">
    <source>
        <dbReference type="Google" id="ProtNLM"/>
    </source>
</evidence>
<dbReference type="HOGENOM" id="CLU_1427942_0_0_1"/>
<dbReference type="OMA" id="QWERREN"/>
<accession>N1PFJ0</accession>
<protein>
    <recommendedName>
        <fullName evidence="3">SnoaL-like domain-containing protein</fullName>
    </recommendedName>
</protein>
<reference evidence="1 2" key="2">
    <citation type="journal article" date="2012" name="PLoS Pathog.">
        <title>Diverse lifestyles and strategies of plant pathogenesis encoded in the genomes of eighteen Dothideomycetes fungi.</title>
        <authorList>
            <person name="Ohm R.A."/>
            <person name="Feau N."/>
            <person name="Henrissat B."/>
            <person name="Schoch C.L."/>
            <person name="Horwitz B.A."/>
            <person name="Barry K.W."/>
            <person name="Condon B.J."/>
            <person name="Copeland A.C."/>
            <person name="Dhillon B."/>
            <person name="Glaser F."/>
            <person name="Hesse C.N."/>
            <person name="Kosti I."/>
            <person name="LaButti K."/>
            <person name="Lindquist E.A."/>
            <person name="Lucas S."/>
            <person name="Salamov A.A."/>
            <person name="Bradshaw R.E."/>
            <person name="Ciuffetti L."/>
            <person name="Hamelin R.C."/>
            <person name="Kema G.H.J."/>
            <person name="Lawrence C."/>
            <person name="Scott J.A."/>
            <person name="Spatafora J.W."/>
            <person name="Turgeon B.G."/>
            <person name="de Wit P.J.G.M."/>
            <person name="Zhong S."/>
            <person name="Goodwin S.B."/>
            <person name="Grigoriev I.V."/>
        </authorList>
    </citation>
    <scope>NUCLEOTIDE SEQUENCE [LARGE SCALE GENOMIC DNA]</scope>
    <source>
        <strain evidence="2">NZE10 / CBS 128990</strain>
    </source>
</reference>
<reference evidence="2" key="1">
    <citation type="journal article" date="2012" name="PLoS Genet.">
        <title>The genomes of the fungal plant pathogens Cladosporium fulvum and Dothistroma septosporum reveal adaptation to different hosts and lifestyles but also signatures of common ancestry.</title>
        <authorList>
            <person name="de Wit P.J.G.M."/>
            <person name="van der Burgt A."/>
            <person name="Oekmen B."/>
            <person name="Stergiopoulos I."/>
            <person name="Abd-Elsalam K.A."/>
            <person name="Aerts A.L."/>
            <person name="Bahkali A.H."/>
            <person name="Beenen H.G."/>
            <person name="Chettri P."/>
            <person name="Cox M.P."/>
            <person name="Datema E."/>
            <person name="de Vries R.P."/>
            <person name="Dhillon B."/>
            <person name="Ganley A.R."/>
            <person name="Griffiths S.A."/>
            <person name="Guo Y."/>
            <person name="Hamelin R.C."/>
            <person name="Henrissat B."/>
            <person name="Kabir M.S."/>
            <person name="Jashni M.K."/>
            <person name="Kema G."/>
            <person name="Klaubauf S."/>
            <person name="Lapidus A."/>
            <person name="Levasseur A."/>
            <person name="Lindquist E."/>
            <person name="Mehrabi R."/>
            <person name="Ohm R.A."/>
            <person name="Owen T.J."/>
            <person name="Salamov A."/>
            <person name="Schwelm A."/>
            <person name="Schijlen E."/>
            <person name="Sun H."/>
            <person name="van den Burg H.A."/>
            <person name="van Ham R.C.H.J."/>
            <person name="Zhang S."/>
            <person name="Goodwin S.B."/>
            <person name="Grigoriev I.V."/>
            <person name="Collemare J."/>
            <person name="Bradshaw R.E."/>
        </authorList>
    </citation>
    <scope>NUCLEOTIDE SEQUENCE [LARGE SCALE GENOMIC DNA]</scope>
    <source>
        <strain evidence="2">NZE10 / CBS 128990</strain>
    </source>
</reference>
<evidence type="ECO:0000313" key="2">
    <source>
        <dbReference type="Proteomes" id="UP000016933"/>
    </source>
</evidence>
<name>N1PFJ0_DOTSN</name>
<sequence>MAGVQAYYTAPCGSRGLCPAGLIMATTSLSILVGDKRDSWISDEDAWQRVSGRSLKTASRLEKLSTTAVEAINNRSFNEAKESPLFASGFSAKFDDLEETASLSEHADYLRSVAEAHPEYSVRVVNVSSNVDEAGGAATVYILMSVSGRPRSIRRQAMSVVRWIRQDNGVWLIASASIMRGMTASDVPGP</sequence>
<evidence type="ECO:0000313" key="1">
    <source>
        <dbReference type="EMBL" id="EME40350.1"/>
    </source>
</evidence>
<gene>
    <name evidence="1" type="ORF">DOTSEDRAFT_82939</name>
</gene>
<dbReference type="Proteomes" id="UP000016933">
    <property type="component" value="Unassembled WGS sequence"/>
</dbReference>
<keyword evidence="2" id="KW-1185">Reference proteome</keyword>